<comment type="caution">
    <text evidence="9">The sequence shown here is derived from an EMBL/GenBank/DDBJ whole genome shotgun (WGS) entry which is preliminary data.</text>
</comment>
<gene>
    <name evidence="9" type="ORF">ACFPN2_25415</name>
</gene>
<organism evidence="9 10">
    <name type="scientific">Steroidobacter flavus</name>
    <dbReference type="NCBI Taxonomy" id="1842136"/>
    <lineage>
        <taxon>Bacteria</taxon>
        <taxon>Pseudomonadati</taxon>
        <taxon>Pseudomonadota</taxon>
        <taxon>Gammaproteobacteria</taxon>
        <taxon>Steroidobacterales</taxon>
        <taxon>Steroidobacteraceae</taxon>
        <taxon>Steroidobacter</taxon>
    </lineage>
</organism>
<feature type="transmembrane region" description="Helical" evidence="7">
    <location>
        <begin position="237"/>
        <end position="262"/>
    </location>
</feature>
<evidence type="ECO:0000256" key="5">
    <source>
        <dbReference type="ARBA" id="ARBA00022989"/>
    </source>
</evidence>
<name>A0ABV8SZP0_9GAMM</name>
<protein>
    <submittedName>
        <fullName evidence="9">ABC transporter permease</fullName>
    </submittedName>
</protein>
<evidence type="ECO:0000313" key="10">
    <source>
        <dbReference type="Proteomes" id="UP001595904"/>
    </source>
</evidence>
<evidence type="ECO:0000256" key="7">
    <source>
        <dbReference type="RuleBase" id="RU363032"/>
    </source>
</evidence>
<dbReference type="InterPro" id="IPR035906">
    <property type="entry name" value="MetI-like_sf"/>
</dbReference>
<dbReference type="RefSeq" id="WP_380601843.1">
    <property type="nucleotide sequence ID" value="NZ_JBHSDU010000014.1"/>
</dbReference>
<comment type="similarity">
    <text evidence="7">Belongs to the binding-protein-dependent transport system permease family.</text>
</comment>
<keyword evidence="4 7" id="KW-0812">Transmembrane</keyword>
<evidence type="ECO:0000256" key="3">
    <source>
        <dbReference type="ARBA" id="ARBA00022475"/>
    </source>
</evidence>
<evidence type="ECO:0000256" key="1">
    <source>
        <dbReference type="ARBA" id="ARBA00004651"/>
    </source>
</evidence>
<dbReference type="CDD" id="cd06261">
    <property type="entry name" value="TM_PBP2"/>
    <property type="match status" value="1"/>
</dbReference>
<feature type="domain" description="ABC transmembrane type-1" evidence="8">
    <location>
        <begin position="70"/>
        <end position="259"/>
    </location>
</feature>
<dbReference type="InterPro" id="IPR050366">
    <property type="entry name" value="BP-dependent_transpt_permease"/>
</dbReference>
<feature type="transmembrane region" description="Helical" evidence="7">
    <location>
        <begin position="109"/>
        <end position="129"/>
    </location>
</feature>
<feature type="transmembrane region" description="Helical" evidence="7">
    <location>
        <begin position="191"/>
        <end position="217"/>
    </location>
</feature>
<reference evidence="10" key="1">
    <citation type="journal article" date="2019" name="Int. J. Syst. Evol. Microbiol.">
        <title>The Global Catalogue of Microorganisms (GCM) 10K type strain sequencing project: providing services to taxonomists for standard genome sequencing and annotation.</title>
        <authorList>
            <consortium name="The Broad Institute Genomics Platform"/>
            <consortium name="The Broad Institute Genome Sequencing Center for Infectious Disease"/>
            <person name="Wu L."/>
            <person name="Ma J."/>
        </authorList>
    </citation>
    <scope>NUCLEOTIDE SEQUENCE [LARGE SCALE GENOMIC DNA]</scope>
    <source>
        <strain evidence="10">CGMCC 1.10759</strain>
    </source>
</reference>
<keyword evidence="6 7" id="KW-0472">Membrane</keyword>
<keyword evidence="5 7" id="KW-1133">Transmembrane helix</keyword>
<dbReference type="SUPFAM" id="SSF161098">
    <property type="entry name" value="MetI-like"/>
    <property type="match status" value="1"/>
</dbReference>
<dbReference type="EMBL" id="JBHSDU010000014">
    <property type="protein sequence ID" value="MFC4312447.1"/>
    <property type="molecule type" value="Genomic_DNA"/>
</dbReference>
<evidence type="ECO:0000259" key="8">
    <source>
        <dbReference type="PROSITE" id="PS50928"/>
    </source>
</evidence>
<dbReference type="PANTHER" id="PTHR43386">
    <property type="entry name" value="OLIGOPEPTIDE TRANSPORT SYSTEM PERMEASE PROTEIN APPC"/>
    <property type="match status" value="1"/>
</dbReference>
<keyword evidence="10" id="KW-1185">Reference proteome</keyword>
<keyword evidence="3" id="KW-1003">Cell membrane</keyword>
<evidence type="ECO:0000256" key="6">
    <source>
        <dbReference type="ARBA" id="ARBA00023136"/>
    </source>
</evidence>
<proteinExistence type="inferred from homology"/>
<dbReference type="PROSITE" id="PS50928">
    <property type="entry name" value="ABC_TM1"/>
    <property type="match status" value="1"/>
</dbReference>
<dbReference type="InterPro" id="IPR000515">
    <property type="entry name" value="MetI-like"/>
</dbReference>
<dbReference type="Gene3D" id="1.10.3720.10">
    <property type="entry name" value="MetI-like"/>
    <property type="match status" value="1"/>
</dbReference>
<evidence type="ECO:0000313" key="9">
    <source>
        <dbReference type="EMBL" id="MFC4312447.1"/>
    </source>
</evidence>
<sequence>MRGFKLGMGGMSGAVLLGVMVFVTLVGLVVLPHDPIALDFTRRLVAPSATNWLGTDQFGRDVLSRVMLGGRGSLSVASLTVLITVAIGLPFGALVAYIGGWFERVSMTILDALLAFPSLLIALGIMAVIGPSTSGVVVALTIAYTPGVVRVTRSVALSVRETGFVQASEVLGHSSAHVVWRHVIPNCIAPIAVMATSLFAAALLAESALSFLGVGLPPPTPTWGGMLADGRPFLSEASWLSLFPGLAIALSLLGCNLLGDALRDRLDPRMRSAGGAT</sequence>
<feature type="transmembrane region" description="Helical" evidence="7">
    <location>
        <begin position="12"/>
        <end position="31"/>
    </location>
</feature>
<comment type="subcellular location">
    <subcellularLocation>
        <location evidence="1 7">Cell membrane</location>
        <topology evidence="1 7">Multi-pass membrane protein</topology>
    </subcellularLocation>
</comment>
<accession>A0ABV8SZP0</accession>
<evidence type="ECO:0000256" key="4">
    <source>
        <dbReference type="ARBA" id="ARBA00022692"/>
    </source>
</evidence>
<evidence type="ECO:0000256" key="2">
    <source>
        <dbReference type="ARBA" id="ARBA00022448"/>
    </source>
</evidence>
<dbReference type="Proteomes" id="UP001595904">
    <property type="component" value="Unassembled WGS sequence"/>
</dbReference>
<dbReference type="PANTHER" id="PTHR43386:SF1">
    <property type="entry name" value="D,D-DIPEPTIDE TRANSPORT SYSTEM PERMEASE PROTEIN DDPC-RELATED"/>
    <property type="match status" value="1"/>
</dbReference>
<keyword evidence="2 7" id="KW-0813">Transport</keyword>
<feature type="transmembrane region" description="Helical" evidence="7">
    <location>
        <begin position="74"/>
        <end position="97"/>
    </location>
</feature>
<dbReference type="Pfam" id="PF00528">
    <property type="entry name" value="BPD_transp_1"/>
    <property type="match status" value="1"/>
</dbReference>